<evidence type="ECO:0000259" key="4">
    <source>
        <dbReference type="PROSITE" id="PS50067"/>
    </source>
</evidence>
<feature type="domain" description="Kinesin motor" evidence="4">
    <location>
        <begin position="1"/>
        <end position="235"/>
    </location>
</feature>
<dbReference type="GO" id="GO:0005871">
    <property type="term" value="C:kinesin complex"/>
    <property type="evidence" value="ECO:0007669"/>
    <property type="project" value="TreeGrafter"/>
</dbReference>
<dbReference type="GO" id="GO:0003777">
    <property type="term" value="F:microtubule motor activity"/>
    <property type="evidence" value="ECO:0007669"/>
    <property type="project" value="InterPro"/>
</dbReference>
<evidence type="ECO:0000256" key="3">
    <source>
        <dbReference type="SAM" id="MobiDB-lite"/>
    </source>
</evidence>
<name>A0A6J5VAF3_PRUAR</name>
<evidence type="ECO:0000313" key="5">
    <source>
        <dbReference type="EMBL" id="CAB4284817.1"/>
    </source>
</evidence>
<dbReference type="AlphaFoldDB" id="A0A6J5VAF3"/>
<dbReference type="PRINTS" id="PR00380">
    <property type="entry name" value="KINESINHEAVY"/>
</dbReference>
<dbReference type="Gene3D" id="3.40.850.10">
    <property type="entry name" value="Kinesin motor domain"/>
    <property type="match status" value="1"/>
</dbReference>
<feature type="compositionally biased region" description="Pro residues" evidence="3">
    <location>
        <begin position="27"/>
        <end position="37"/>
    </location>
</feature>
<evidence type="ECO:0000256" key="2">
    <source>
        <dbReference type="PROSITE-ProRule" id="PRU00283"/>
    </source>
</evidence>
<dbReference type="Proteomes" id="UP000507222">
    <property type="component" value="Unassembled WGS sequence"/>
</dbReference>
<dbReference type="PROSITE" id="PS50067">
    <property type="entry name" value="KINESIN_MOTOR_2"/>
    <property type="match status" value="1"/>
</dbReference>
<evidence type="ECO:0000313" key="6">
    <source>
        <dbReference type="Proteomes" id="UP000507222"/>
    </source>
</evidence>
<comment type="similarity">
    <text evidence="2">Belongs to the TRAFAC class myosin-kinesin ATPase superfamily. Kinesin family.</text>
</comment>
<gene>
    <name evidence="5" type="ORF">CURHAP_LOCUS40455</name>
</gene>
<accession>A0A6J5VAF3</accession>
<feature type="region of interest" description="Disordered" evidence="3">
    <location>
        <begin position="79"/>
        <end position="108"/>
    </location>
</feature>
<dbReference type="InterPro" id="IPR027417">
    <property type="entry name" value="P-loop_NTPase"/>
</dbReference>
<feature type="region of interest" description="Disordered" evidence="3">
    <location>
        <begin position="258"/>
        <end position="277"/>
    </location>
</feature>
<dbReference type="GO" id="GO:0016887">
    <property type="term" value="F:ATP hydrolysis activity"/>
    <property type="evidence" value="ECO:0007669"/>
    <property type="project" value="TreeGrafter"/>
</dbReference>
<dbReference type="Pfam" id="PF00225">
    <property type="entry name" value="Kinesin"/>
    <property type="match status" value="1"/>
</dbReference>
<dbReference type="PANTHER" id="PTHR24115">
    <property type="entry name" value="KINESIN-RELATED"/>
    <property type="match status" value="1"/>
</dbReference>
<dbReference type="GO" id="GO:0008017">
    <property type="term" value="F:microtubule binding"/>
    <property type="evidence" value="ECO:0007669"/>
    <property type="project" value="InterPro"/>
</dbReference>
<dbReference type="SMART" id="SM00129">
    <property type="entry name" value="KISc"/>
    <property type="match status" value="1"/>
</dbReference>
<dbReference type="SUPFAM" id="SSF52540">
    <property type="entry name" value="P-loop containing nucleoside triphosphate hydrolases"/>
    <property type="match status" value="1"/>
</dbReference>
<feature type="compositionally biased region" description="Low complexity" evidence="3">
    <location>
        <begin position="79"/>
        <end position="90"/>
    </location>
</feature>
<feature type="region of interest" description="Disordered" evidence="3">
    <location>
        <begin position="23"/>
        <end position="54"/>
    </location>
</feature>
<dbReference type="EMBL" id="CAEKDK010000006">
    <property type="protein sequence ID" value="CAB4284817.1"/>
    <property type="molecule type" value="Genomic_DNA"/>
</dbReference>
<evidence type="ECO:0000256" key="1">
    <source>
        <dbReference type="ARBA" id="ARBA00023175"/>
    </source>
</evidence>
<organism evidence="5 6">
    <name type="scientific">Prunus armeniaca</name>
    <name type="common">Apricot</name>
    <name type="synonym">Armeniaca vulgaris</name>
    <dbReference type="NCBI Taxonomy" id="36596"/>
    <lineage>
        <taxon>Eukaryota</taxon>
        <taxon>Viridiplantae</taxon>
        <taxon>Streptophyta</taxon>
        <taxon>Embryophyta</taxon>
        <taxon>Tracheophyta</taxon>
        <taxon>Spermatophyta</taxon>
        <taxon>Magnoliopsida</taxon>
        <taxon>eudicotyledons</taxon>
        <taxon>Gunneridae</taxon>
        <taxon>Pentapetalae</taxon>
        <taxon>rosids</taxon>
        <taxon>fabids</taxon>
        <taxon>Rosales</taxon>
        <taxon>Rosaceae</taxon>
        <taxon>Amygdaloideae</taxon>
        <taxon>Amygdaleae</taxon>
        <taxon>Prunus</taxon>
    </lineage>
</organism>
<dbReference type="InterPro" id="IPR001752">
    <property type="entry name" value="Kinesin_motor_dom"/>
</dbReference>
<dbReference type="InterPro" id="IPR027640">
    <property type="entry name" value="Kinesin-like_fam"/>
</dbReference>
<keyword evidence="1" id="KW-0505">Motor protein</keyword>
<dbReference type="PANTHER" id="PTHR24115:SF1019">
    <property type="entry name" value="KINESIN-LIKE PROTEIN KLP2"/>
    <property type="match status" value="1"/>
</dbReference>
<proteinExistence type="inferred from homology"/>
<sequence length="277" mass="30021">MYSQEYKCSHVIITLSSNLKGTLNATPPTPSPSPSPEPTISLYPASPVHSPAPSPDTVIISHQHHPRYLHILVRVHTASPSTSPSSQLSPHVLPAPVVSNAPSPGNKGSAQDLILHHLPHPCHIILDVPTAGGRLMLVDMAGSENIEQAGQIGFEAKMQTAKINQGNIALKRVVESIANGDSHVPFRDSKLTMLLQDSFEDDKTKILMVLCASPDPEEIHKTISTLEYGAKAKCIDRGLLRWMNSSLNCEGKISSKRKSEMKHTGVTEERRGCCTES</sequence>
<dbReference type="GO" id="GO:0007018">
    <property type="term" value="P:microtubule-based movement"/>
    <property type="evidence" value="ECO:0007669"/>
    <property type="project" value="InterPro"/>
</dbReference>
<protein>
    <recommendedName>
        <fullName evidence="4">Kinesin motor domain-containing protein</fullName>
    </recommendedName>
</protein>
<dbReference type="GO" id="GO:0005874">
    <property type="term" value="C:microtubule"/>
    <property type="evidence" value="ECO:0007669"/>
    <property type="project" value="TreeGrafter"/>
</dbReference>
<reference evidence="5 6" key="1">
    <citation type="submission" date="2020-05" db="EMBL/GenBank/DDBJ databases">
        <authorList>
            <person name="Campoy J."/>
            <person name="Schneeberger K."/>
            <person name="Spophaly S."/>
        </authorList>
    </citation>
    <scope>NUCLEOTIDE SEQUENCE [LARGE SCALE GENOMIC DNA]</scope>
    <source>
        <strain evidence="5">PruArmRojPasFocal</strain>
    </source>
</reference>
<comment type="caution">
    <text evidence="2">Lacks conserved residue(s) required for the propagation of feature annotation.</text>
</comment>
<dbReference type="GO" id="GO:0005524">
    <property type="term" value="F:ATP binding"/>
    <property type="evidence" value="ECO:0007669"/>
    <property type="project" value="InterPro"/>
</dbReference>
<dbReference type="InterPro" id="IPR036961">
    <property type="entry name" value="Kinesin_motor_dom_sf"/>
</dbReference>